<accession>A0ACC2W0X4</accession>
<dbReference type="EMBL" id="JASBWS010000051">
    <property type="protein sequence ID" value="KAJ9104975.1"/>
    <property type="molecule type" value="Genomic_DNA"/>
</dbReference>
<comment type="caution">
    <text evidence="1">The sequence shown here is derived from an EMBL/GenBank/DDBJ whole genome shotgun (WGS) entry which is preliminary data.</text>
</comment>
<reference evidence="1" key="1">
    <citation type="submission" date="2023-04" db="EMBL/GenBank/DDBJ databases">
        <title>Draft Genome sequencing of Naganishia species isolated from polar environments using Oxford Nanopore Technology.</title>
        <authorList>
            <person name="Leo P."/>
            <person name="Venkateswaran K."/>
        </authorList>
    </citation>
    <scope>NUCLEOTIDE SEQUENCE</scope>
    <source>
        <strain evidence="1">MNA-CCFEE 5262</strain>
    </source>
</reference>
<evidence type="ECO:0000313" key="1">
    <source>
        <dbReference type="EMBL" id="KAJ9104975.1"/>
    </source>
</evidence>
<name>A0ACC2W0X4_9TREE</name>
<sequence>MAPDPPPELLASAQSQASVFRLLTWKATIPLEIQIARDSFPGASKQGSEDQSEDEDAREREEEVDLPRYYMQVPRYTYLPLLLPEIEQVLLPTVTLFDDAATASQTETDNKGYRREDCWFEVEWNGKRGKQREVCKWHWSLDMIQLHTYINARHSTAQSSSSSPLRLLLHLKPPEPKSSTGTPSVPLSNSVDSCRIAFISLLKEADYIRWGNTRRITGLRRADLEGAWNGIVEDNYEAHSRFVNKIVPLPLPAPSSSSTHSSNQTQPPETLGVSGPDSYFAVRSIPLKLYLPDNAPEVQDIVNPLNAYEPSDTAYSLATPILYCVPVPPEAEVAWLAACVAAPDGWLRIGIVLH</sequence>
<organism evidence="1 2">
    <name type="scientific">Naganishia adeliensis</name>
    <dbReference type="NCBI Taxonomy" id="92952"/>
    <lineage>
        <taxon>Eukaryota</taxon>
        <taxon>Fungi</taxon>
        <taxon>Dikarya</taxon>
        <taxon>Basidiomycota</taxon>
        <taxon>Agaricomycotina</taxon>
        <taxon>Tremellomycetes</taxon>
        <taxon>Filobasidiales</taxon>
        <taxon>Filobasidiaceae</taxon>
        <taxon>Naganishia</taxon>
    </lineage>
</organism>
<dbReference type="Proteomes" id="UP001230649">
    <property type="component" value="Unassembled WGS sequence"/>
</dbReference>
<protein>
    <submittedName>
        <fullName evidence="1">Uncharacterized protein</fullName>
    </submittedName>
</protein>
<gene>
    <name evidence="1" type="ORF">QFC20_004414</name>
</gene>
<evidence type="ECO:0000313" key="2">
    <source>
        <dbReference type="Proteomes" id="UP001230649"/>
    </source>
</evidence>
<proteinExistence type="predicted"/>
<keyword evidence="2" id="KW-1185">Reference proteome</keyword>